<dbReference type="InParanoid" id="A0A7J8FQW6"/>
<comment type="similarity">
    <text evidence="3">Belongs to the ferritin family.</text>
</comment>
<feature type="binding site" evidence="10">
    <location>
        <position position="58"/>
    </location>
    <ligand>
        <name>Fe cation</name>
        <dbReference type="ChEBI" id="CHEBI:24875"/>
        <label>1</label>
    </ligand>
</feature>
<feature type="binding site" evidence="10">
    <location>
        <position position="95"/>
    </location>
    <ligand>
        <name>Fe cation</name>
        <dbReference type="ChEBI" id="CHEBI:24875"/>
        <label>1</label>
    </ligand>
</feature>
<dbReference type="Pfam" id="PF00210">
    <property type="entry name" value="Ferritin"/>
    <property type="match status" value="1"/>
</dbReference>
<dbReference type="InterPro" id="IPR012347">
    <property type="entry name" value="Ferritin-like"/>
</dbReference>
<evidence type="ECO:0000313" key="12">
    <source>
        <dbReference type="EMBL" id="KAF6450167.1"/>
    </source>
</evidence>
<sequence length="119" mass="13649">MVSCFIPAFRQLSRRLDTPKAPLQRRRRLSLVAHLTSTAPLAGAAGPEAAIHGQMDLELYTPYVHLSLSYYLDHDDVALKNLASYFLHRLVKREHAEKLMKLQNRRGGRVSRQDIRKQT</sequence>
<dbReference type="SUPFAM" id="SSF47240">
    <property type="entry name" value="Ferritin-like"/>
    <property type="match status" value="1"/>
</dbReference>
<evidence type="ECO:0000256" key="1">
    <source>
        <dbReference type="ARBA" id="ARBA00004371"/>
    </source>
</evidence>
<dbReference type="GO" id="GO:0008198">
    <property type="term" value="F:ferrous iron binding"/>
    <property type="evidence" value="ECO:0007669"/>
    <property type="project" value="TreeGrafter"/>
</dbReference>
<dbReference type="InterPro" id="IPR001519">
    <property type="entry name" value="Ferritin"/>
</dbReference>
<dbReference type="GO" id="GO:0006826">
    <property type="term" value="P:iron ion transport"/>
    <property type="evidence" value="ECO:0007669"/>
    <property type="project" value="InterPro"/>
</dbReference>
<dbReference type="EC" id="1.16.3.1" evidence="4"/>
<dbReference type="EMBL" id="JACASF010000011">
    <property type="protein sequence ID" value="KAF6450167.1"/>
    <property type="molecule type" value="Genomic_DNA"/>
</dbReference>
<keyword evidence="13" id="KW-1185">Reference proteome</keyword>
<reference evidence="12 13" key="1">
    <citation type="journal article" date="2020" name="Nature">
        <title>Six reference-quality genomes reveal evolution of bat adaptations.</title>
        <authorList>
            <person name="Jebb D."/>
            <person name="Huang Z."/>
            <person name="Pippel M."/>
            <person name="Hughes G.M."/>
            <person name="Lavrichenko K."/>
            <person name="Devanna P."/>
            <person name="Winkler S."/>
            <person name="Jermiin L.S."/>
            <person name="Skirmuntt E.C."/>
            <person name="Katzourakis A."/>
            <person name="Burkitt-Gray L."/>
            <person name="Ray D.A."/>
            <person name="Sullivan K.A.M."/>
            <person name="Roscito J.G."/>
            <person name="Kirilenko B.M."/>
            <person name="Davalos L.M."/>
            <person name="Corthals A.P."/>
            <person name="Power M.L."/>
            <person name="Jones G."/>
            <person name="Ransome R.D."/>
            <person name="Dechmann D.K.N."/>
            <person name="Locatelli A.G."/>
            <person name="Puechmaille S.J."/>
            <person name="Fedrigo O."/>
            <person name="Jarvis E.D."/>
            <person name="Hiller M."/>
            <person name="Vernes S.C."/>
            <person name="Myers E.W."/>
            <person name="Teeling E.C."/>
        </authorList>
    </citation>
    <scope>NUCLEOTIDE SEQUENCE [LARGE SCALE GENOMIC DNA]</scope>
    <source>
        <strain evidence="12">MMolMol1</strain>
        <tissue evidence="12">Muscle</tissue>
    </source>
</reference>
<dbReference type="InterPro" id="IPR008331">
    <property type="entry name" value="Ferritin_DPS_dom"/>
</dbReference>
<evidence type="ECO:0000259" key="11">
    <source>
        <dbReference type="Pfam" id="PF00210"/>
    </source>
</evidence>
<proteinExistence type="inferred from homology"/>
<dbReference type="GO" id="GO:0005764">
    <property type="term" value="C:lysosome"/>
    <property type="evidence" value="ECO:0007669"/>
    <property type="project" value="UniProtKB-SubCell"/>
</dbReference>
<evidence type="ECO:0000256" key="3">
    <source>
        <dbReference type="ARBA" id="ARBA00007513"/>
    </source>
</evidence>
<organism evidence="12 13">
    <name type="scientific">Molossus molossus</name>
    <name type="common">Pallas' mastiff bat</name>
    <name type="synonym">Vespertilio molossus</name>
    <dbReference type="NCBI Taxonomy" id="27622"/>
    <lineage>
        <taxon>Eukaryota</taxon>
        <taxon>Metazoa</taxon>
        <taxon>Chordata</taxon>
        <taxon>Craniata</taxon>
        <taxon>Vertebrata</taxon>
        <taxon>Euteleostomi</taxon>
        <taxon>Mammalia</taxon>
        <taxon>Eutheria</taxon>
        <taxon>Laurasiatheria</taxon>
        <taxon>Chiroptera</taxon>
        <taxon>Yangochiroptera</taxon>
        <taxon>Molossidae</taxon>
        <taxon>Molossus</taxon>
    </lineage>
</organism>
<evidence type="ECO:0000256" key="5">
    <source>
        <dbReference type="ARBA" id="ARBA00023228"/>
    </source>
</evidence>
<name>A0A7J8FQW6_MOLMO</name>
<keyword evidence="5" id="KW-0458">Lysosome</keyword>
<evidence type="ECO:0000256" key="8">
    <source>
        <dbReference type="ARBA" id="ARBA00045964"/>
    </source>
</evidence>
<evidence type="ECO:0000256" key="4">
    <source>
        <dbReference type="ARBA" id="ARBA00013107"/>
    </source>
</evidence>
<dbReference type="GO" id="GO:0008199">
    <property type="term" value="F:ferric iron binding"/>
    <property type="evidence" value="ECO:0007669"/>
    <property type="project" value="InterPro"/>
</dbReference>
<evidence type="ECO:0000256" key="9">
    <source>
        <dbReference type="ARBA" id="ARBA00047990"/>
    </source>
</evidence>
<dbReference type="PANTHER" id="PTHR11431:SF37">
    <property type="entry name" value="FERRITIN HEAVY CHAIN"/>
    <property type="match status" value="1"/>
</dbReference>
<evidence type="ECO:0000256" key="2">
    <source>
        <dbReference type="ARBA" id="ARBA00004419"/>
    </source>
</evidence>
<dbReference type="AlphaFoldDB" id="A0A7J8FQW6"/>
<keyword evidence="10" id="KW-0408">Iron</keyword>
<dbReference type="GO" id="GO:0006879">
    <property type="term" value="P:intracellular iron ion homeostasis"/>
    <property type="evidence" value="ECO:0007669"/>
    <property type="project" value="InterPro"/>
</dbReference>
<keyword evidence="10" id="KW-0479">Metal-binding</keyword>
<protein>
    <recommendedName>
        <fullName evidence="6">Ferritin heavy chain</fullName>
        <ecNumber evidence="4">1.16.3.1</ecNumber>
    </recommendedName>
</protein>
<evidence type="ECO:0000256" key="6">
    <source>
        <dbReference type="ARBA" id="ARBA00039731"/>
    </source>
</evidence>
<accession>A0A7J8FQW6</accession>
<evidence type="ECO:0000256" key="7">
    <source>
        <dbReference type="ARBA" id="ARBA00044959"/>
    </source>
</evidence>
<comment type="catalytic activity">
    <reaction evidence="9">
        <text>4 Fe(2+) + O2 + 4 H(+) = 4 Fe(3+) + 2 H2O</text>
        <dbReference type="Rhea" id="RHEA:11148"/>
        <dbReference type="ChEBI" id="CHEBI:15377"/>
        <dbReference type="ChEBI" id="CHEBI:15378"/>
        <dbReference type="ChEBI" id="CHEBI:15379"/>
        <dbReference type="ChEBI" id="CHEBI:29033"/>
        <dbReference type="ChEBI" id="CHEBI:29034"/>
        <dbReference type="EC" id="1.16.3.1"/>
    </reaction>
</comment>
<comment type="caution">
    <text evidence="12">The sequence shown here is derived from an EMBL/GenBank/DDBJ whole genome shotgun (WGS) entry which is preliminary data.</text>
</comment>
<evidence type="ECO:0000313" key="13">
    <source>
        <dbReference type="Proteomes" id="UP000550707"/>
    </source>
</evidence>
<gene>
    <name evidence="12" type="ORF">HJG59_005359</name>
</gene>
<dbReference type="GO" id="GO:0005776">
    <property type="term" value="C:autophagosome"/>
    <property type="evidence" value="ECO:0007669"/>
    <property type="project" value="UniProtKB-SubCell"/>
</dbReference>
<dbReference type="Gene3D" id="1.20.1260.10">
    <property type="match status" value="1"/>
</dbReference>
<comment type="subunit">
    <text evidence="7">Oligomer of 24 subunits. There are two types of subunits: L (light) chain and H (heavy) chain. The major chain can be light or heavy, depending on the species and tissue type. The functional molecule forms a roughly spherical shell with a diameter of 12 nm and contains a central cavity into which the insoluble mineral iron core is deposited. Interacts with NCOA4; NCOA4 promotes targeting of the iron-binding ferritin complex to autolysosomes following starvation or iron depletion.</text>
</comment>
<feature type="domain" description="Ferritin/DPS" evidence="11">
    <location>
        <begin position="49"/>
        <end position="115"/>
    </location>
</feature>
<dbReference type="Proteomes" id="UP000550707">
    <property type="component" value="Unassembled WGS sequence"/>
</dbReference>
<dbReference type="InterPro" id="IPR009078">
    <property type="entry name" value="Ferritin-like_SF"/>
</dbReference>
<comment type="subcellular location">
    <subcellularLocation>
        <location evidence="2">Cytoplasmic vesicle</location>
        <location evidence="2">Autophagosome</location>
    </subcellularLocation>
    <subcellularLocation>
        <location evidence="1">Lysosome</location>
    </subcellularLocation>
</comment>
<comment type="function">
    <text evidence="8">Stores iron in a soluble, non-toxic, readily available form. Important for iron homeostasis. Has ferroxidase activity. Iron is taken up in the ferrous form and deposited as ferric hydroxides after oxidation. Also plays a role in delivery of iron to cells. Mediates iron uptake in capsule cells of the developing kidney. Delivery to lysosomes is mediated by the cargo receptor NCOA4 for autophagic degradation and release of iron.</text>
</comment>
<dbReference type="PANTHER" id="PTHR11431">
    <property type="entry name" value="FERRITIN"/>
    <property type="match status" value="1"/>
</dbReference>
<evidence type="ECO:0000256" key="10">
    <source>
        <dbReference type="PIRSR" id="PIRSR601519-1"/>
    </source>
</evidence>